<dbReference type="STRING" id="272558.gene:10728922"/>
<keyword evidence="2" id="KW-1185">Reference proteome</keyword>
<evidence type="ECO:0000313" key="2">
    <source>
        <dbReference type="Proteomes" id="UP000001258"/>
    </source>
</evidence>
<proteinExistence type="predicted"/>
<dbReference type="AlphaFoldDB" id="Q9K8J4"/>
<dbReference type="KEGG" id="bha:BH3012"/>
<protein>
    <submittedName>
        <fullName evidence="1">BH3012 protein</fullName>
    </submittedName>
</protein>
<reference evidence="1 2" key="1">
    <citation type="journal article" date="2000" name="Nucleic Acids Res.">
        <title>Complete genome sequence of the alkaliphilic bacterium Bacillus halodurans and genomic sequence comparison with Bacillus subtilis.</title>
        <authorList>
            <person name="Takami H."/>
            <person name="Nakasone K."/>
            <person name="Takaki Y."/>
            <person name="Maeno G."/>
            <person name="Sasaki R."/>
            <person name="Masui N."/>
            <person name="Fuji F."/>
            <person name="Hirama C."/>
            <person name="Nakamura Y."/>
            <person name="Ogasawara N."/>
            <person name="Kuhara S."/>
            <person name="Horikoshi K."/>
        </authorList>
    </citation>
    <scope>NUCLEOTIDE SEQUENCE [LARGE SCALE GENOMIC DNA]</scope>
    <source>
        <strain evidence="2">ATCC BAA-125 / DSM 18197 / FERM 7344 / JCM 9153 / C-125</strain>
    </source>
</reference>
<organism evidence="1 2">
    <name type="scientific">Halalkalibacterium halodurans (strain ATCC BAA-125 / DSM 18197 / FERM 7344 / JCM 9153 / C-125)</name>
    <name type="common">Bacillus halodurans</name>
    <dbReference type="NCBI Taxonomy" id="272558"/>
    <lineage>
        <taxon>Bacteria</taxon>
        <taxon>Bacillati</taxon>
        <taxon>Bacillota</taxon>
        <taxon>Bacilli</taxon>
        <taxon>Bacillales</taxon>
        <taxon>Bacillaceae</taxon>
        <taxon>Halalkalibacterium (ex Joshi et al. 2022)</taxon>
    </lineage>
</organism>
<sequence>MKKELTMKWIFLRYSNMFAAHPLSVARSSFTPSWQKKRKSKASLPVKRGLLLTYLV</sequence>
<dbReference type="Proteomes" id="UP000001258">
    <property type="component" value="Chromosome"/>
</dbReference>
<dbReference type="EMBL" id="BA000004">
    <property type="protein sequence ID" value="BAB06731.1"/>
    <property type="molecule type" value="Genomic_DNA"/>
</dbReference>
<evidence type="ECO:0000313" key="1">
    <source>
        <dbReference type="EMBL" id="BAB06731.1"/>
    </source>
</evidence>
<name>Q9K8J4_HALH5</name>
<dbReference type="HOGENOM" id="CLU_3004474_0_0_9"/>
<gene>
    <name evidence="1" type="ordered locus">BH3012</name>
</gene>
<dbReference type="PIR" id="D84026">
    <property type="entry name" value="D84026"/>
</dbReference>
<accession>Q9K8J4</accession>